<accession>A0A8K1CLU3</accession>
<dbReference type="OrthoDB" id="10660108at2759"/>
<gene>
    <name evidence="2" type="ORF">Poli38472_007955</name>
</gene>
<reference evidence="2" key="1">
    <citation type="submission" date="2019-03" db="EMBL/GenBank/DDBJ databases">
        <title>Long read genome sequence of the mycoparasitic Pythium oligandrum ATCC 38472 isolated from sugarbeet rhizosphere.</title>
        <authorList>
            <person name="Gaulin E."/>
        </authorList>
    </citation>
    <scope>NUCLEOTIDE SEQUENCE</scope>
    <source>
        <strain evidence="2">ATCC 38472_TT</strain>
    </source>
</reference>
<sequence>MTDDEPLFASQDTDYDETSSSKPPVARSRGRKTTSGIPRPTKIPRLGKQTSVVSAEANEATPSVASSRETTPFSSPTRGSRLRGPGWISRKRPREEHGTVEAAAERLAQELSHADAESVQEDEEQRRERELTVAKHLQRSLRRDAMRLKLKSDHLQDECEFYYSMLTTLENATAAIRATHVRRITEGDEDPQLLHVCELADRIQTIITAPQTTQDVDTPPRTTQEHNDDANAPTTPS</sequence>
<evidence type="ECO:0000256" key="1">
    <source>
        <dbReference type="SAM" id="MobiDB-lite"/>
    </source>
</evidence>
<feature type="region of interest" description="Disordered" evidence="1">
    <location>
        <begin position="1"/>
        <end position="98"/>
    </location>
</feature>
<protein>
    <submittedName>
        <fullName evidence="2">Uncharacterized protein</fullName>
    </submittedName>
</protein>
<keyword evidence="3" id="KW-1185">Reference proteome</keyword>
<comment type="caution">
    <text evidence="2">The sequence shown here is derived from an EMBL/GenBank/DDBJ whole genome shotgun (WGS) entry which is preliminary data.</text>
</comment>
<feature type="compositionally biased region" description="Polar residues" evidence="1">
    <location>
        <begin position="60"/>
        <end position="78"/>
    </location>
</feature>
<dbReference type="EMBL" id="SPLM01000037">
    <property type="protein sequence ID" value="TMW65313.1"/>
    <property type="molecule type" value="Genomic_DNA"/>
</dbReference>
<dbReference type="AlphaFoldDB" id="A0A8K1CLU3"/>
<evidence type="ECO:0000313" key="2">
    <source>
        <dbReference type="EMBL" id="TMW65313.1"/>
    </source>
</evidence>
<dbReference type="Proteomes" id="UP000794436">
    <property type="component" value="Unassembled WGS sequence"/>
</dbReference>
<proteinExistence type="predicted"/>
<organism evidence="2 3">
    <name type="scientific">Pythium oligandrum</name>
    <name type="common">Mycoparasitic fungus</name>
    <dbReference type="NCBI Taxonomy" id="41045"/>
    <lineage>
        <taxon>Eukaryota</taxon>
        <taxon>Sar</taxon>
        <taxon>Stramenopiles</taxon>
        <taxon>Oomycota</taxon>
        <taxon>Peronosporomycetes</taxon>
        <taxon>Pythiales</taxon>
        <taxon>Pythiaceae</taxon>
        <taxon>Pythium</taxon>
    </lineage>
</organism>
<feature type="region of interest" description="Disordered" evidence="1">
    <location>
        <begin position="209"/>
        <end position="237"/>
    </location>
</feature>
<name>A0A8K1CLU3_PYTOL</name>
<evidence type="ECO:0000313" key="3">
    <source>
        <dbReference type="Proteomes" id="UP000794436"/>
    </source>
</evidence>